<keyword evidence="8" id="KW-0175">Coiled coil</keyword>
<keyword evidence="10" id="KW-1185">Reference proteome</keyword>
<comment type="subunit">
    <text evidence="7">Component of the Mediator complex.</text>
</comment>
<dbReference type="InterPro" id="IPR011425">
    <property type="entry name" value="Med9"/>
</dbReference>
<dbReference type="AlphaFoldDB" id="A0A1Y2G1V8"/>
<evidence type="ECO:0000256" key="4">
    <source>
        <dbReference type="ARBA" id="ARBA00023159"/>
    </source>
</evidence>
<comment type="similarity">
    <text evidence="2 7">Belongs to the Mediator complex subunit 9 family.</text>
</comment>
<evidence type="ECO:0000256" key="2">
    <source>
        <dbReference type="ARBA" id="ARBA00008089"/>
    </source>
</evidence>
<evidence type="ECO:0000313" key="10">
    <source>
        <dbReference type="Proteomes" id="UP000193467"/>
    </source>
</evidence>
<keyword evidence="3 7" id="KW-0805">Transcription regulation</keyword>
<evidence type="ECO:0000313" key="9">
    <source>
        <dbReference type="EMBL" id="ORY90886.1"/>
    </source>
</evidence>
<feature type="coiled-coil region" evidence="8">
    <location>
        <begin position="74"/>
        <end position="101"/>
    </location>
</feature>
<organism evidence="9 10">
    <name type="scientific">Leucosporidium creatinivorum</name>
    <dbReference type="NCBI Taxonomy" id="106004"/>
    <lineage>
        <taxon>Eukaryota</taxon>
        <taxon>Fungi</taxon>
        <taxon>Dikarya</taxon>
        <taxon>Basidiomycota</taxon>
        <taxon>Pucciniomycotina</taxon>
        <taxon>Microbotryomycetes</taxon>
        <taxon>Leucosporidiales</taxon>
        <taxon>Leucosporidium</taxon>
    </lineage>
</organism>
<dbReference type="Pfam" id="PF07544">
    <property type="entry name" value="Med9"/>
    <property type="match status" value="1"/>
</dbReference>
<accession>A0A1Y2G1V8</accession>
<comment type="function">
    <text evidence="7">Component of the Mediator complex, a coactivator involved in the regulated transcription of nearly all RNA polymerase II-dependent genes. Mediator functions as a bridge to convey information from gene-specific regulatory proteins to the basal RNA polymerase II transcription machinery. Mediator is recruited to promoters by direct interactions with regulatory proteins and serves as a scaffold for the assembly of a functional preinitiation complex with RNA polymerase II and the general transcription factors.</text>
</comment>
<name>A0A1Y2G1V8_9BASI</name>
<dbReference type="Proteomes" id="UP000193467">
    <property type="component" value="Unassembled WGS sequence"/>
</dbReference>
<sequence>MDTQPPTFDTTLASHLFPQLVQLIQAASLQKPTAEDPEARVAKVEVGKQASHLRSALAALRTQAAALPAGEMSLDDQAWLIEQLEERLETKKTELSSLAKLIPSDSGAEGANQIAMEMD</sequence>
<reference evidence="9 10" key="1">
    <citation type="submission" date="2016-07" db="EMBL/GenBank/DDBJ databases">
        <title>Pervasive Adenine N6-methylation of Active Genes in Fungi.</title>
        <authorList>
            <consortium name="DOE Joint Genome Institute"/>
            <person name="Mondo S.J."/>
            <person name="Dannebaum R.O."/>
            <person name="Kuo R.C."/>
            <person name="Labutti K."/>
            <person name="Haridas S."/>
            <person name="Kuo A."/>
            <person name="Salamov A."/>
            <person name="Ahrendt S.R."/>
            <person name="Lipzen A."/>
            <person name="Sullivan W."/>
            <person name="Andreopoulos W.B."/>
            <person name="Clum A."/>
            <person name="Lindquist E."/>
            <person name="Daum C."/>
            <person name="Ramamoorthy G.K."/>
            <person name="Gryganskyi A."/>
            <person name="Culley D."/>
            <person name="Magnuson J.K."/>
            <person name="James T.Y."/>
            <person name="O'Malley M.A."/>
            <person name="Stajich J.E."/>
            <person name="Spatafora J.W."/>
            <person name="Visel A."/>
            <person name="Grigoriev I.V."/>
        </authorList>
    </citation>
    <scope>NUCLEOTIDE SEQUENCE [LARGE SCALE GENOMIC DNA]</scope>
    <source>
        <strain evidence="9 10">62-1032</strain>
    </source>
</reference>
<dbReference type="InParanoid" id="A0A1Y2G1V8"/>
<keyword evidence="5 7" id="KW-0804">Transcription</keyword>
<evidence type="ECO:0000256" key="7">
    <source>
        <dbReference type="RuleBase" id="RU364145"/>
    </source>
</evidence>
<evidence type="ECO:0000256" key="1">
    <source>
        <dbReference type="ARBA" id="ARBA00004123"/>
    </source>
</evidence>
<keyword evidence="6 7" id="KW-0539">Nucleus</keyword>
<dbReference type="EMBL" id="MCGR01000003">
    <property type="protein sequence ID" value="ORY90886.1"/>
    <property type="molecule type" value="Genomic_DNA"/>
</dbReference>
<proteinExistence type="inferred from homology"/>
<evidence type="ECO:0000256" key="6">
    <source>
        <dbReference type="ARBA" id="ARBA00023242"/>
    </source>
</evidence>
<protein>
    <recommendedName>
        <fullName evidence="7">Mediator of RNA polymerase II transcription subunit 9</fullName>
    </recommendedName>
    <alternativeName>
        <fullName evidence="7">Mediator complex subunit 9</fullName>
    </alternativeName>
</protein>
<evidence type="ECO:0000256" key="5">
    <source>
        <dbReference type="ARBA" id="ARBA00023163"/>
    </source>
</evidence>
<comment type="caution">
    <text evidence="9">The sequence shown here is derived from an EMBL/GenBank/DDBJ whole genome shotgun (WGS) entry which is preliminary data.</text>
</comment>
<comment type="subcellular location">
    <subcellularLocation>
        <location evidence="1 7">Nucleus</location>
    </subcellularLocation>
</comment>
<keyword evidence="4 7" id="KW-0010">Activator</keyword>
<evidence type="ECO:0000256" key="3">
    <source>
        <dbReference type="ARBA" id="ARBA00023015"/>
    </source>
</evidence>
<evidence type="ECO:0000256" key="8">
    <source>
        <dbReference type="SAM" id="Coils"/>
    </source>
</evidence>
<gene>
    <name evidence="7" type="primary">MED9</name>
    <name evidence="9" type="ORF">BCR35DRAFT_299503</name>
</gene>